<name>A0A4Z0BY44_9BURK</name>
<comment type="caution">
    <text evidence="3">The sequence shown here is derived from an EMBL/GenBank/DDBJ whole genome shotgun (WGS) entry which is preliminary data.</text>
</comment>
<accession>A0A4Z0BY44</accession>
<evidence type="ECO:0000313" key="3">
    <source>
        <dbReference type="EMBL" id="TFZ04257.1"/>
    </source>
</evidence>
<evidence type="ECO:0000256" key="1">
    <source>
        <dbReference type="SAM" id="Phobius"/>
    </source>
</evidence>
<keyword evidence="1" id="KW-0812">Transmembrane</keyword>
<dbReference type="Pfam" id="PF09990">
    <property type="entry name" value="DUF2231"/>
    <property type="match status" value="1"/>
</dbReference>
<evidence type="ECO:0000313" key="4">
    <source>
        <dbReference type="Proteomes" id="UP000297564"/>
    </source>
</evidence>
<keyword evidence="1" id="KW-1133">Transmembrane helix</keyword>
<feature type="transmembrane region" description="Helical" evidence="1">
    <location>
        <begin position="90"/>
        <end position="109"/>
    </location>
</feature>
<feature type="transmembrane region" description="Helical" evidence="1">
    <location>
        <begin position="26"/>
        <end position="45"/>
    </location>
</feature>
<dbReference type="OrthoDB" id="2873672at2"/>
<feature type="domain" description="DUF2231" evidence="2">
    <location>
        <begin position="18"/>
        <end position="154"/>
    </location>
</feature>
<reference evidence="3 4" key="1">
    <citation type="submission" date="2019-03" db="EMBL/GenBank/DDBJ databases">
        <title>Ramlibacter rhizophilus CCTCC AB2015357, whole genome shotgun sequence.</title>
        <authorList>
            <person name="Zhang X."/>
            <person name="Feng G."/>
            <person name="Zhu H."/>
        </authorList>
    </citation>
    <scope>NUCLEOTIDE SEQUENCE [LARGE SCALE GENOMIC DNA]</scope>
    <source>
        <strain evidence="3 4">CCTCC AB2015357</strain>
    </source>
</reference>
<feature type="transmembrane region" description="Helical" evidence="1">
    <location>
        <begin position="121"/>
        <end position="141"/>
    </location>
</feature>
<gene>
    <name evidence="3" type="ORF">EZ242_00405</name>
</gene>
<dbReference type="InterPro" id="IPR019251">
    <property type="entry name" value="DUF2231_TM"/>
</dbReference>
<protein>
    <submittedName>
        <fullName evidence="3">DUF2231 domain-containing protein</fullName>
    </submittedName>
</protein>
<sequence>MDTPRTPEPILSHAAIKGHPVHPMMIHFPVASLIGLVAVDAAWIAGGDPFWARAGLWLAGVGALGGWLASVAGLVDLLTVGRVRRLVTAWGHALMAVMMLSLASMNWLLRLTSDEPGALVNPWGAGLSLLTAGFIALAAYLGGRLVYEHAVGVDTGD</sequence>
<evidence type="ECO:0000259" key="2">
    <source>
        <dbReference type="Pfam" id="PF09990"/>
    </source>
</evidence>
<dbReference type="AlphaFoldDB" id="A0A4Z0BY44"/>
<feature type="transmembrane region" description="Helical" evidence="1">
    <location>
        <begin position="57"/>
        <end position="78"/>
    </location>
</feature>
<organism evidence="3 4">
    <name type="scientific">Ramlibacter rhizophilus</name>
    <dbReference type="NCBI Taxonomy" id="1781167"/>
    <lineage>
        <taxon>Bacteria</taxon>
        <taxon>Pseudomonadati</taxon>
        <taxon>Pseudomonadota</taxon>
        <taxon>Betaproteobacteria</taxon>
        <taxon>Burkholderiales</taxon>
        <taxon>Comamonadaceae</taxon>
        <taxon>Ramlibacter</taxon>
    </lineage>
</organism>
<dbReference type="Proteomes" id="UP000297564">
    <property type="component" value="Unassembled WGS sequence"/>
</dbReference>
<dbReference type="RefSeq" id="WP_135283138.1">
    <property type="nucleotide sequence ID" value="NZ_SMLL01000001.1"/>
</dbReference>
<proteinExistence type="predicted"/>
<dbReference type="EMBL" id="SMLL01000001">
    <property type="protein sequence ID" value="TFZ04257.1"/>
    <property type="molecule type" value="Genomic_DNA"/>
</dbReference>
<keyword evidence="1" id="KW-0472">Membrane</keyword>
<keyword evidence="4" id="KW-1185">Reference proteome</keyword>